<dbReference type="EMBL" id="JBHSIS010000005">
    <property type="protein sequence ID" value="MFC4853973.1"/>
    <property type="molecule type" value="Genomic_DNA"/>
</dbReference>
<keyword evidence="3" id="KW-1185">Reference proteome</keyword>
<dbReference type="Proteomes" id="UP001595859">
    <property type="component" value="Unassembled WGS sequence"/>
</dbReference>
<comment type="caution">
    <text evidence="2">The sequence shown here is derived from an EMBL/GenBank/DDBJ whole genome shotgun (WGS) entry which is preliminary data.</text>
</comment>
<dbReference type="RefSeq" id="WP_378055935.1">
    <property type="nucleotide sequence ID" value="NZ_JBHSIS010000005.1"/>
</dbReference>
<feature type="region of interest" description="Disordered" evidence="1">
    <location>
        <begin position="117"/>
        <end position="145"/>
    </location>
</feature>
<accession>A0ABV9RXA7</accession>
<protein>
    <submittedName>
        <fullName evidence="2">Uncharacterized protein</fullName>
    </submittedName>
</protein>
<evidence type="ECO:0000256" key="1">
    <source>
        <dbReference type="SAM" id="MobiDB-lite"/>
    </source>
</evidence>
<reference evidence="3" key="1">
    <citation type="journal article" date="2019" name="Int. J. Syst. Evol. Microbiol.">
        <title>The Global Catalogue of Microorganisms (GCM) 10K type strain sequencing project: providing services to taxonomists for standard genome sequencing and annotation.</title>
        <authorList>
            <consortium name="The Broad Institute Genomics Platform"/>
            <consortium name="The Broad Institute Genome Sequencing Center for Infectious Disease"/>
            <person name="Wu L."/>
            <person name="Ma J."/>
        </authorList>
    </citation>
    <scope>NUCLEOTIDE SEQUENCE [LARGE SCALE GENOMIC DNA]</scope>
    <source>
        <strain evidence="3">ZS-22-S1</strain>
    </source>
</reference>
<evidence type="ECO:0000313" key="2">
    <source>
        <dbReference type="EMBL" id="MFC4853973.1"/>
    </source>
</evidence>
<name>A0ABV9RXA7_9PSEU</name>
<proteinExistence type="predicted"/>
<gene>
    <name evidence="2" type="ORF">ACFPCV_10705</name>
</gene>
<evidence type="ECO:0000313" key="3">
    <source>
        <dbReference type="Proteomes" id="UP001595859"/>
    </source>
</evidence>
<organism evidence="2 3">
    <name type="scientific">Actinophytocola glycyrrhizae</name>
    <dbReference type="NCBI Taxonomy" id="2044873"/>
    <lineage>
        <taxon>Bacteria</taxon>
        <taxon>Bacillati</taxon>
        <taxon>Actinomycetota</taxon>
        <taxon>Actinomycetes</taxon>
        <taxon>Pseudonocardiales</taxon>
        <taxon>Pseudonocardiaceae</taxon>
    </lineage>
</organism>
<sequence>MVSLGSLVVSVLTYRAAGPRVAISDCDIANRGGEWWLQIKVVNSGRSEVDIEAAWTNWLGATVSDLPHRMKGGSSTNLVFRGVLPPLQYGGNVITVQVGLGSGRNVLKQVRLNESQQGQLSASRIDHHDQQSPDGRSATFPVEEV</sequence>